<keyword evidence="5 7" id="KW-1133">Transmembrane helix</keyword>
<feature type="transmembrane region" description="Helical" evidence="7">
    <location>
        <begin position="130"/>
        <end position="148"/>
    </location>
</feature>
<organism evidence="9 10">
    <name type="scientific">Gardnerella vaginalis</name>
    <dbReference type="NCBI Taxonomy" id="2702"/>
    <lineage>
        <taxon>Bacteria</taxon>
        <taxon>Bacillati</taxon>
        <taxon>Actinomycetota</taxon>
        <taxon>Actinomycetes</taxon>
        <taxon>Bifidobacteriales</taxon>
        <taxon>Bifidobacteriaceae</taxon>
        <taxon>Gardnerella</taxon>
    </lineage>
</organism>
<keyword evidence="3" id="KW-1003">Cell membrane</keyword>
<accession>A0A3E2C5Y5</accession>
<keyword evidence="2" id="KW-0813">Transport</keyword>
<evidence type="ECO:0000256" key="3">
    <source>
        <dbReference type="ARBA" id="ARBA00022475"/>
    </source>
</evidence>
<dbReference type="GO" id="GO:0055085">
    <property type="term" value="P:transmembrane transport"/>
    <property type="evidence" value="ECO:0007669"/>
    <property type="project" value="InterPro"/>
</dbReference>
<dbReference type="EMBL" id="NNRU01000007">
    <property type="protein sequence ID" value="RFT27214.1"/>
    <property type="molecule type" value="Genomic_DNA"/>
</dbReference>
<reference evidence="9 10" key="1">
    <citation type="submission" date="2017-07" db="EMBL/GenBank/DDBJ databases">
        <title>A comparative genomics approach to explaining the enigmatic role of Gardnerella vaginalis in the vaginal microbiome.</title>
        <authorList>
            <person name="Vancuren S.J."/>
            <person name="Hill J.E."/>
        </authorList>
    </citation>
    <scope>NUCLEOTIDE SEQUENCE [LARGE SCALE GENOMIC DNA]</scope>
    <source>
        <strain evidence="9 10">WP023</strain>
    </source>
</reference>
<evidence type="ECO:0000313" key="9">
    <source>
        <dbReference type="EMBL" id="RFT27214.1"/>
    </source>
</evidence>
<dbReference type="PROSITE" id="PS50928">
    <property type="entry name" value="ABC_TM1"/>
    <property type="match status" value="1"/>
</dbReference>
<dbReference type="Gene3D" id="1.10.3720.10">
    <property type="entry name" value="MetI-like"/>
    <property type="match status" value="1"/>
</dbReference>
<evidence type="ECO:0000313" key="10">
    <source>
        <dbReference type="Proteomes" id="UP000258379"/>
    </source>
</evidence>
<evidence type="ECO:0000256" key="5">
    <source>
        <dbReference type="ARBA" id="ARBA00022989"/>
    </source>
</evidence>
<evidence type="ECO:0000256" key="2">
    <source>
        <dbReference type="ARBA" id="ARBA00022448"/>
    </source>
</evidence>
<feature type="transmembrane region" description="Helical" evidence="7">
    <location>
        <begin position="96"/>
        <end position="118"/>
    </location>
</feature>
<proteinExistence type="predicted"/>
<keyword evidence="6 7" id="KW-0472">Membrane</keyword>
<dbReference type="GO" id="GO:0005886">
    <property type="term" value="C:plasma membrane"/>
    <property type="evidence" value="ECO:0007669"/>
    <property type="project" value="UniProtKB-SubCell"/>
</dbReference>
<evidence type="ECO:0000256" key="7">
    <source>
        <dbReference type="SAM" id="Phobius"/>
    </source>
</evidence>
<sequence length="188" mass="21703">MKQFNQDSHLSKMRKHNGGMSKISAALSRTFSFRNIAVVFLIVYFVIFLAYPIYKAFAGSFHEWNPLVGTYNWVGLDNFKQILVDKLFWKSIANTAIFTFVSVVFRVILGIGFAMLLSSKLVKCKDTLRGLFYMPTITPLVAVSFVWMWMFDPQFGMIDRVTGLNINWLHSSTWAMPAIIIMTIWKDF</sequence>
<dbReference type="PANTHER" id="PTHR30193">
    <property type="entry name" value="ABC TRANSPORTER PERMEASE PROTEIN"/>
    <property type="match status" value="1"/>
</dbReference>
<dbReference type="Proteomes" id="UP000258379">
    <property type="component" value="Unassembled WGS sequence"/>
</dbReference>
<feature type="domain" description="ABC transmembrane type-1" evidence="8">
    <location>
        <begin position="92"/>
        <end position="188"/>
    </location>
</feature>
<evidence type="ECO:0000256" key="1">
    <source>
        <dbReference type="ARBA" id="ARBA00004651"/>
    </source>
</evidence>
<dbReference type="InterPro" id="IPR051393">
    <property type="entry name" value="ABC_transporter_permease"/>
</dbReference>
<feature type="transmembrane region" description="Helical" evidence="7">
    <location>
        <begin position="36"/>
        <end position="54"/>
    </location>
</feature>
<dbReference type="InterPro" id="IPR035906">
    <property type="entry name" value="MetI-like_sf"/>
</dbReference>
<dbReference type="PANTHER" id="PTHR30193:SF37">
    <property type="entry name" value="INNER MEMBRANE ABC TRANSPORTER PERMEASE PROTEIN YCJO"/>
    <property type="match status" value="1"/>
</dbReference>
<keyword evidence="4 7" id="KW-0812">Transmembrane</keyword>
<comment type="subcellular location">
    <subcellularLocation>
        <location evidence="1">Cell membrane</location>
        <topology evidence="1">Multi-pass membrane protein</topology>
    </subcellularLocation>
</comment>
<evidence type="ECO:0000256" key="4">
    <source>
        <dbReference type="ARBA" id="ARBA00022692"/>
    </source>
</evidence>
<evidence type="ECO:0000259" key="8">
    <source>
        <dbReference type="PROSITE" id="PS50928"/>
    </source>
</evidence>
<comment type="caution">
    <text evidence="9">The sequence shown here is derived from an EMBL/GenBank/DDBJ whole genome shotgun (WGS) entry which is preliminary data.</text>
</comment>
<evidence type="ECO:0000256" key="6">
    <source>
        <dbReference type="ARBA" id="ARBA00023136"/>
    </source>
</evidence>
<gene>
    <name evidence="9" type="ORF">CG405_08050</name>
</gene>
<protein>
    <submittedName>
        <fullName evidence="9">ABC transporter permease</fullName>
    </submittedName>
</protein>
<dbReference type="SUPFAM" id="SSF161098">
    <property type="entry name" value="MetI-like"/>
    <property type="match status" value="1"/>
</dbReference>
<feature type="transmembrane region" description="Helical" evidence="7">
    <location>
        <begin position="168"/>
        <end position="185"/>
    </location>
</feature>
<dbReference type="InterPro" id="IPR000515">
    <property type="entry name" value="MetI-like"/>
</dbReference>
<dbReference type="AlphaFoldDB" id="A0A3E2C5Y5"/>
<name>A0A3E2C5Y5_GARVA</name>
<feature type="non-terminal residue" evidence="9">
    <location>
        <position position="188"/>
    </location>
</feature>